<feature type="transmembrane region" description="Helical" evidence="2">
    <location>
        <begin position="315"/>
        <end position="341"/>
    </location>
</feature>
<evidence type="ECO:0000313" key="4">
    <source>
        <dbReference type="Proteomes" id="UP000565441"/>
    </source>
</evidence>
<accession>A0A8H5HM21</accession>
<feature type="compositionally biased region" description="Polar residues" evidence="1">
    <location>
        <begin position="349"/>
        <end position="366"/>
    </location>
</feature>
<keyword evidence="4" id="KW-1185">Reference proteome</keyword>
<organism evidence="3 4">
    <name type="scientific">Tricholomella constricta</name>
    <dbReference type="NCBI Taxonomy" id="117010"/>
    <lineage>
        <taxon>Eukaryota</taxon>
        <taxon>Fungi</taxon>
        <taxon>Dikarya</taxon>
        <taxon>Basidiomycota</taxon>
        <taxon>Agaricomycotina</taxon>
        <taxon>Agaricomycetes</taxon>
        <taxon>Agaricomycetidae</taxon>
        <taxon>Agaricales</taxon>
        <taxon>Tricholomatineae</taxon>
        <taxon>Lyophyllaceae</taxon>
        <taxon>Tricholomella</taxon>
    </lineage>
</organism>
<keyword evidence="2" id="KW-1133">Transmembrane helix</keyword>
<reference evidence="3 4" key="1">
    <citation type="journal article" date="2020" name="ISME J.">
        <title>Uncovering the hidden diversity of litter-decomposition mechanisms in mushroom-forming fungi.</title>
        <authorList>
            <person name="Floudas D."/>
            <person name="Bentzer J."/>
            <person name="Ahren D."/>
            <person name="Johansson T."/>
            <person name="Persson P."/>
            <person name="Tunlid A."/>
        </authorList>
    </citation>
    <scope>NUCLEOTIDE SEQUENCE [LARGE SCALE GENOMIC DNA]</scope>
    <source>
        <strain evidence="3 4">CBS 661.87</strain>
    </source>
</reference>
<proteinExistence type="predicted"/>
<keyword evidence="2" id="KW-0812">Transmembrane</keyword>
<evidence type="ECO:0000256" key="2">
    <source>
        <dbReference type="SAM" id="Phobius"/>
    </source>
</evidence>
<dbReference type="OrthoDB" id="2564234at2759"/>
<keyword evidence="2" id="KW-0472">Membrane</keyword>
<feature type="region of interest" description="Disordered" evidence="1">
    <location>
        <begin position="349"/>
        <end position="540"/>
    </location>
</feature>
<feature type="region of interest" description="Disordered" evidence="1">
    <location>
        <begin position="290"/>
        <end position="311"/>
    </location>
</feature>
<feature type="compositionally biased region" description="Basic and acidic residues" evidence="1">
    <location>
        <begin position="509"/>
        <end position="520"/>
    </location>
</feature>
<evidence type="ECO:0000256" key="1">
    <source>
        <dbReference type="SAM" id="MobiDB-lite"/>
    </source>
</evidence>
<evidence type="ECO:0000313" key="3">
    <source>
        <dbReference type="EMBL" id="KAF5385951.1"/>
    </source>
</evidence>
<evidence type="ECO:0008006" key="5">
    <source>
        <dbReference type="Google" id="ProtNLM"/>
    </source>
</evidence>
<protein>
    <recommendedName>
        <fullName evidence="5">Transmembrane protein</fullName>
    </recommendedName>
</protein>
<comment type="caution">
    <text evidence="3">The sequence shown here is derived from an EMBL/GenBank/DDBJ whole genome shotgun (WGS) entry which is preliminary data.</text>
</comment>
<feature type="compositionally biased region" description="Pro residues" evidence="1">
    <location>
        <begin position="380"/>
        <end position="391"/>
    </location>
</feature>
<dbReference type="Gene3D" id="2.60.120.260">
    <property type="entry name" value="Galactose-binding domain-like"/>
    <property type="match status" value="2"/>
</dbReference>
<feature type="compositionally biased region" description="Polar residues" evidence="1">
    <location>
        <begin position="489"/>
        <end position="500"/>
    </location>
</feature>
<dbReference type="AlphaFoldDB" id="A0A8H5HM21"/>
<sequence>MPSLTTTIEENSPLITYPFGWAAGTSASDSQASRYSGSSFMATRTAGASASFAFNGTGVQIFGAKRGNHGPYVVQLDDKTYPSVDGIAPDPGLFQQNLFTVDGLKQERHEVTIINQGTTFLDIDFITWMTSIGEPSDKLFVNTVQDTDPAFVYLPASAWNENPKNVGSFLGGSGHATTRPDASFVYTFQVGSPLDYTSFVVVDLSLRRTGPGQGVSLYGPVGPDGAPYTVALDDAPPQAFTSNKALYQTQVMLYHANSLSLGQHHLKVACQPTSSGQVFAVDYTTVFTTSAPPTSPPPTSPPPTSPPQFVKEPGLSVGSIVGITLSIVGSFGVLAALFLFLRRRQREPQASSTISPFRTGPTSSLPIPNPTPTFATFRKPPLPRPASPAPVPAWRQSSRNQHQIRFSELNEGSQDLDLSSSERPVPPGLQAPAYRSPSLAPTPAPVSSPSSLLLANSTAPRRGLPPTPLPMPRKYEPAPAALPHATGHVRSSSYPNSLSPLGSPVADVRGVEEDRNRREGDEEVLPPYYRQVTPLQSYTR</sequence>
<feature type="compositionally biased region" description="Polar residues" evidence="1">
    <location>
        <begin position="395"/>
        <end position="422"/>
    </location>
</feature>
<feature type="compositionally biased region" description="Pro residues" evidence="1">
    <location>
        <begin position="293"/>
        <end position="306"/>
    </location>
</feature>
<feature type="compositionally biased region" description="Low complexity" evidence="1">
    <location>
        <begin position="447"/>
        <end position="460"/>
    </location>
</feature>
<dbReference type="EMBL" id="JAACJP010000003">
    <property type="protein sequence ID" value="KAF5385951.1"/>
    <property type="molecule type" value="Genomic_DNA"/>
</dbReference>
<dbReference type="Proteomes" id="UP000565441">
    <property type="component" value="Unassembled WGS sequence"/>
</dbReference>
<name>A0A8H5HM21_9AGAR</name>
<gene>
    <name evidence="3" type="ORF">D9615_002666</name>
</gene>